<dbReference type="InterPro" id="IPR016181">
    <property type="entry name" value="Acyl_CoA_acyltransferase"/>
</dbReference>
<dbReference type="AlphaFoldDB" id="A0AAN6FLR6"/>
<evidence type="ECO:0000259" key="3">
    <source>
        <dbReference type="PROSITE" id="PS50181"/>
    </source>
</evidence>
<reference evidence="5" key="1">
    <citation type="submission" date="2021-12" db="EMBL/GenBank/DDBJ databases">
        <title>Black yeast isolated from Biological Soil Crust.</title>
        <authorList>
            <person name="Kurbessoian T."/>
        </authorList>
    </citation>
    <scope>NUCLEOTIDE SEQUENCE</scope>
    <source>
        <strain evidence="5">CCFEE 5208</strain>
    </source>
</reference>
<accession>A0AAN6FLR6</accession>
<dbReference type="SMART" id="SM00256">
    <property type="entry name" value="FBOX"/>
    <property type="match status" value="1"/>
</dbReference>
<dbReference type="Pfam" id="PF00583">
    <property type="entry name" value="Acetyltransf_1"/>
    <property type="match status" value="1"/>
</dbReference>
<dbReference type="InterPro" id="IPR000182">
    <property type="entry name" value="GNAT_dom"/>
</dbReference>
<feature type="domain" description="F-box" evidence="3">
    <location>
        <begin position="158"/>
        <end position="204"/>
    </location>
</feature>
<evidence type="ECO:0000313" key="6">
    <source>
        <dbReference type="Proteomes" id="UP001168146"/>
    </source>
</evidence>
<protein>
    <recommendedName>
        <fullName evidence="7">N-acetyltransferase domain-containing protein</fullName>
    </recommendedName>
</protein>
<keyword evidence="2" id="KW-0012">Acyltransferase</keyword>
<evidence type="ECO:0000256" key="1">
    <source>
        <dbReference type="ARBA" id="ARBA00022679"/>
    </source>
</evidence>
<evidence type="ECO:0000313" key="5">
    <source>
        <dbReference type="EMBL" id="KAK0319442.1"/>
    </source>
</evidence>
<dbReference type="PROSITE" id="PS51186">
    <property type="entry name" value="GNAT"/>
    <property type="match status" value="1"/>
</dbReference>
<dbReference type="Proteomes" id="UP001168146">
    <property type="component" value="Unassembled WGS sequence"/>
</dbReference>
<dbReference type="GO" id="GO:0016747">
    <property type="term" value="F:acyltransferase activity, transferring groups other than amino-acyl groups"/>
    <property type="evidence" value="ECO:0007669"/>
    <property type="project" value="InterPro"/>
</dbReference>
<dbReference type="InterPro" id="IPR036047">
    <property type="entry name" value="F-box-like_dom_sf"/>
</dbReference>
<evidence type="ECO:0008006" key="7">
    <source>
        <dbReference type="Google" id="ProtNLM"/>
    </source>
</evidence>
<evidence type="ECO:0000259" key="4">
    <source>
        <dbReference type="PROSITE" id="PS51186"/>
    </source>
</evidence>
<dbReference type="CDD" id="cd04301">
    <property type="entry name" value="NAT_SF"/>
    <property type="match status" value="1"/>
</dbReference>
<keyword evidence="1" id="KW-0808">Transferase</keyword>
<dbReference type="PROSITE" id="PS50181">
    <property type="entry name" value="FBOX"/>
    <property type="match status" value="1"/>
</dbReference>
<gene>
    <name evidence="5" type="ORF">LTR82_009507</name>
</gene>
<dbReference type="SUPFAM" id="SSF55729">
    <property type="entry name" value="Acyl-CoA N-acyltransferases (Nat)"/>
    <property type="match status" value="1"/>
</dbReference>
<dbReference type="PANTHER" id="PTHR43877">
    <property type="entry name" value="AMINOALKYLPHOSPHONATE N-ACETYLTRANSFERASE-RELATED-RELATED"/>
    <property type="match status" value="1"/>
</dbReference>
<proteinExistence type="predicted"/>
<feature type="domain" description="N-acetyltransferase" evidence="4">
    <location>
        <begin position="2"/>
        <end position="188"/>
    </location>
</feature>
<evidence type="ECO:0000256" key="2">
    <source>
        <dbReference type="ARBA" id="ARBA00023315"/>
    </source>
</evidence>
<dbReference type="SUPFAM" id="SSF81383">
    <property type="entry name" value="F-box domain"/>
    <property type="match status" value="1"/>
</dbReference>
<organism evidence="5 6">
    <name type="scientific">Friedmanniomyces endolithicus</name>
    <dbReference type="NCBI Taxonomy" id="329885"/>
    <lineage>
        <taxon>Eukaryota</taxon>
        <taxon>Fungi</taxon>
        <taxon>Dikarya</taxon>
        <taxon>Ascomycota</taxon>
        <taxon>Pezizomycotina</taxon>
        <taxon>Dothideomycetes</taxon>
        <taxon>Dothideomycetidae</taxon>
        <taxon>Mycosphaerellales</taxon>
        <taxon>Teratosphaeriaceae</taxon>
        <taxon>Friedmanniomyces</taxon>
    </lineage>
</organism>
<sequence length="258" mass="28777">MVTVRLRTDVDLDSCVEVLCRVYAKDGYPVEGTSYAHRFLQDGLRRAWVAEHGDTIIGHVAIGNATERDPAVILWRKLYPDEPVVVLERLFVDPKHRGSGAATGLIRAVEAWSRQEGIRLILFALSKDQVAIRLLDAIATDSRPATQANQRKSNQARVSNAVLLTTELLENVLRSVPAKDLLLAQRVSPQWRDVIAGSRELQQLLSVFRPPPTPCCGMKLKGWDEVPSFEWLCMEGDEDGSEQDRSVSGDGCFVSWEL</sequence>
<dbReference type="InterPro" id="IPR050832">
    <property type="entry name" value="Bact_Acetyltransf"/>
</dbReference>
<comment type="caution">
    <text evidence="5">The sequence shown here is derived from an EMBL/GenBank/DDBJ whole genome shotgun (WGS) entry which is preliminary data.</text>
</comment>
<dbReference type="Gene3D" id="3.40.630.30">
    <property type="match status" value="1"/>
</dbReference>
<dbReference type="EMBL" id="JASUXU010000030">
    <property type="protein sequence ID" value="KAK0319442.1"/>
    <property type="molecule type" value="Genomic_DNA"/>
</dbReference>
<name>A0AAN6FLR6_9PEZI</name>
<dbReference type="InterPro" id="IPR001810">
    <property type="entry name" value="F-box_dom"/>
</dbReference>
<dbReference type="Pfam" id="PF00646">
    <property type="entry name" value="F-box"/>
    <property type="match status" value="1"/>
</dbReference>